<organism evidence="2 3">
    <name type="scientific">Maritimibacter alkaliphilus HTCC2654</name>
    <dbReference type="NCBI Taxonomy" id="314271"/>
    <lineage>
        <taxon>Bacteria</taxon>
        <taxon>Pseudomonadati</taxon>
        <taxon>Pseudomonadota</taxon>
        <taxon>Alphaproteobacteria</taxon>
        <taxon>Rhodobacterales</taxon>
        <taxon>Roseobacteraceae</taxon>
        <taxon>Maritimibacter</taxon>
    </lineage>
</organism>
<dbReference type="eggNOG" id="COG3070">
    <property type="taxonomic scope" value="Bacteria"/>
</dbReference>
<feature type="domain" description="TfoX N-terminal" evidence="1">
    <location>
        <begin position="14"/>
        <end position="102"/>
    </location>
</feature>
<keyword evidence="3" id="KW-1185">Reference proteome</keyword>
<dbReference type="SUPFAM" id="SSF159894">
    <property type="entry name" value="YgaC/TfoX-N like"/>
    <property type="match status" value="1"/>
</dbReference>
<sequence>MSVSDDEIAHVYEVFDAIGGLSHRKMMGGASFYCEGQIFAILSSDGRIFLKAKGPFAESLAAEGSTKFEMEGGRGMHYWTLPDAALDDPDLAADWGRRALAAL</sequence>
<dbReference type="EMBL" id="AAMT01000004">
    <property type="protein sequence ID" value="EAQ13707.1"/>
    <property type="molecule type" value="Genomic_DNA"/>
</dbReference>
<evidence type="ECO:0000259" key="1">
    <source>
        <dbReference type="Pfam" id="PF04993"/>
    </source>
</evidence>
<dbReference type="Gene3D" id="3.30.1460.30">
    <property type="entry name" value="YgaC/TfoX-N like chaperone"/>
    <property type="match status" value="1"/>
</dbReference>
<dbReference type="Pfam" id="PF04993">
    <property type="entry name" value="TfoX_N"/>
    <property type="match status" value="1"/>
</dbReference>
<proteinExistence type="predicted"/>
<reference evidence="2 3" key="1">
    <citation type="journal article" date="2010" name="J. Bacteriol.">
        <title>Genome sequences of Pelagibaca bermudensis HTCC2601T and Maritimibacter alkaliphilus HTCC2654T, the type strains of two marine Roseobacter genera.</title>
        <authorList>
            <person name="Thrash J.C."/>
            <person name="Cho J.C."/>
            <person name="Ferriera S."/>
            <person name="Johnson J."/>
            <person name="Vergin K.L."/>
            <person name="Giovannoni S.J."/>
        </authorList>
    </citation>
    <scope>NUCLEOTIDE SEQUENCE [LARGE SCALE GENOMIC DNA]</scope>
    <source>
        <strain evidence="2 3">HTCC2654</strain>
    </source>
</reference>
<evidence type="ECO:0000313" key="3">
    <source>
        <dbReference type="Proteomes" id="UP000002931"/>
    </source>
</evidence>
<dbReference type="HOGENOM" id="CLU_125849_3_0_5"/>
<dbReference type="InterPro" id="IPR007076">
    <property type="entry name" value="TfoX_N"/>
</dbReference>
<dbReference type="STRING" id="314271.RB2654_03299"/>
<dbReference type="RefSeq" id="WP_008328680.1">
    <property type="nucleotide sequence ID" value="NZ_CH902578.1"/>
</dbReference>
<dbReference type="AlphaFoldDB" id="A3VDW8"/>
<name>A3VDW8_9RHOB</name>
<protein>
    <recommendedName>
        <fullName evidence="1">TfoX N-terminal domain-containing protein</fullName>
    </recommendedName>
</protein>
<evidence type="ECO:0000313" key="2">
    <source>
        <dbReference type="EMBL" id="EAQ13707.1"/>
    </source>
</evidence>
<dbReference type="OrthoDB" id="1524907at2"/>
<accession>A3VDW8</accession>
<comment type="caution">
    <text evidence="2">The sequence shown here is derived from an EMBL/GenBank/DDBJ whole genome shotgun (WGS) entry which is preliminary data.</text>
</comment>
<dbReference type="Proteomes" id="UP000002931">
    <property type="component" value="Unassembled WGS sequence"/>
</dbReference>
<gene>
    <name evidence="2" type="ORF">RB2654_03299</name>
</gene>